<dbReference type="Proteomes" id="UP000269019">
    <property type="component" value="Chromosome"/>
</dbReference>
<dbReference type="Pfam" id="PF01155">
    <property type="entry name" value="HypA"/>
    <property type="match status" value="1"/>
</dbReference>
<dbReference type="AlphaFoldDB" id="A0A3G6JB99"/>
<dbReference type="GO" id="GO:0016151">
    <property type="term" value="F:nickel cation binding"/>
    <property type="evidence" value="ECO:0007669"/>
    <property type="project" value="InterPro"/>
</dbReference>
<dbReference type="PANTHER" id="PTHR34535">
    <property type="entry name" value="HYDROGENASE MATURATION FACTOR HYPA"/>
    <property type="match status" value="1"/>
</dbReference>
<evidence type="ECO:0000313" key="5">
    <source>
        <dbReference type="Proteomes" id="UP000269019"/>
    </source>
</evidence>
<dbReference type="PANTHER" id="PTHR34535:SF3">
    <property type="entry name" value="HYDROGENASE MATURATION FACTOR HYPA"/>
    <property type="match status" value="1"/>
</dbReference>
<dbReference type="RefSeq" id="WP_164472445.1">
    <property type="nucleotide sequence ID" value="NZ_CP033896.1"/>
</dbReference>
<dbReference type="EMBL" id="CP033896">
    <property type="protein sequence ID" value="AZA14328.1"/>
    <property type="molecule type" value="Genomic_DNA"/>
</dbReference>
<reference evidence="4 5" key="1">
    <citation type="submission" date="2018-11" db="EMBL/GenBank/DDBJ databases">
        <authorList>
            <person name="Kleinhagauer T."/>
            <person name="Glaeser S.P."/>
            <person name="Spergser J."/>
            <person name="Ruckert C."/>
            <person name="Kaempfer P."/>
            <person name="Busse H.-J."/>
        </authorList>
    </citation>
    <scope>NUCLEOTIDE SEQUENCE [LARGE SCALE GENOMIC DNA]</scope>
    <source>
        <strain evidence="4 5">200CH</strain>
    </source>
</reference>
<evidence type="ECO:0000256" key="3">
    <source>
        <dbReference type="ARBA" id="ARBA00022833"/>
    </source>
</evidence>
<evidence type="ECO:0000256" key="1">
    <source>
        <dbReference type="ARBA" id="ARBA00022596"/>
    </source>
</evidence>
<accession>A0A3G6JB99</accession>
<keyword evidence="2" id="KW-0479">Metal-binding</keyword>
<name>A0A3G6JB99_9CORY</name>
<dbReference type="GO" id="GO:0008270">
    <property type="term" value="F:zinc ion binding"/>
    <property type="evidence" value="ECO:0007669"/>
    <property type="project" value="TreeGrafter"/>
</dbReference>
<evidence type="ECO:0000256" key="2">
    <source>
        <dbReference type="ARBA" id="ARBA00022723"/>
    </source>
</evidence>
<gene>
    <name evidence="4" type="primary">hypA</name>
    <name evidence="4" type="ORF">CCHOA_09725</name>
</gene>
<sequence>MHEVALATQIARIVARHTPAPVRYVNITIGARRGVVPASLTYAWNFVTSGTSLAGSTLQCTYQPAILACTTGHTSTIDDPRLPVCPLCQASGTWVDENPFTVTSIDLA</sequence>
<dbReference type="GO" id="GO:0051604">
    <property type="term" value="P:protein maturation"/>
    <property type="evidence" value="ECO:0007669"/>
    <property type="project" value="InterPro"/>
</dbReference>
<dbReference type="Gene3D" id="3.30.2320.80">
    <property type="match status" value="1"/>
</dbReference>
<keyword evidence="5" id="KW-1185">Reference proteome</keyword>
<evidence type="ECO:0000313" key="4">
    <source>
        <dbReference type="EMBL" id="AZA14328.1"/>
    </source>
</evidence>
<dbReference type="KEGG" id="ccho:CCHOA_09725"/>
<keyword evidence="1" id="KW-0533">Nickel</keyword>
<dbReference type="InterPro" id="IPR000688">
    <property type="entry name" value="HypA/HybF"/>
</dbReference>
<keyword evidence="3" id="KW-0862">Zinc</keyword>
<organism evidence="4 5">
    <name type="scientific">Corynebacterium choanae</name>
    <dbReference type="NCBI Taxonomy" id="1862358"/>
    <lineage>
        <taxon>Bacteria</taxon>
        <taxon>Bacillati</taxon>
        <taxon>Actinomycetota</taxon>
        <taxon>Actinomycetes</taxon>
        <taxon>Mycobacteriales</taxon>
        <taxon>Corynebacteriaceae</taxon>
        <taxon>Corynebacterium</taxon>
    </lineage>
</organism>
<protein>
    <submittedName>
        <fullName evidence="4">Hydrogenase nickel incorporation protein HypA</fullName>
    </submittedName>
</protein>
<proteinExistence type="predicted"/>